<dbReference type="EMBL" id="LIXZ01000015">
    <property type="protein sequence ID" value="KPL58512.1"/>
    <property type="molecule type" value="Genomic_DNA"/>
</dbReference>
<accession>A0A0P6VZP0</accession>
<keyword evidence="1" id="KW-1133">Transmembrane helix</keyword>
<comment type="caution">
    <text evidence="2">The sequence shown here is derived from an EMBL/GenBank/DDBJ whole genome shotgun (WGS) entry which is preliminary data.</text>
</comment>
<evidence type="ECO:0000313" key="3">
    <source>
        <dbReference type="Proteomes" id="UP000050398"/>
    </source>
</evidence>
<dbReference type="AlphaFoldDB" id="A0A0P6VZP0"/>
<feature type="transmembrane region" description="Helical" evidence="1">
    <location>
        <begin position="6"/>
        <end position="24"/>
    </location>
</feature>
<organism evidence="2 3">
    <name type="scientific">Rossellomorea vietnamensis</name>
    <dbReference type="NCBI Taxonomy" id="218284"/>
    <lineage>
        <taxon>Bacteria</taxon>
        <taxon>Bacillati</taxon>
        <taxon>Bacillota</taxon>
        <taxon>Bacilli</taxon>
        <taxon>Bacillales</taxon>
        <taxon>Bacillaceae</taxon>
        <taxon>Rossellomorea</taxon>
    </lineage>
</organism>
<reference evidence="2 3" key="1">
    <citation type="submission" date="2015-08" db="EMBL/GenBank/DDBJ databases">
        <title>Draft Genome Sequence of Bacillus vietnamensis UCD-SED5.</title>
        <authorList>
            <person name="Lee R.D."/>
            <person name="Jospin G."/>
            <person name="Lang J.M."/>
            <person name="Coil D.A."/>
            <person name="Eisen J.A."/>
        </authorList>
    </citation>
    <scope>NUCLEOTIDE SEQUENCE [LARGE SCALE GENOMIC DNA]</scope>
    <source>
        <strain evidence="2 3">UCD-SED5</strain>
    </source>
</reference>
<dbReference type="OrthoDB" id="2439508at2"/>
<proteinExistence type="predicted"/>
<evidence type="ECO:0000313" key="2">
    <source>
        <dbReference type="EMBL" id="KPL58512.1"/>
    </source>
</evidence>
<keyword evidence="1" id="KW-0472">Membrane</keyword>
<dbReference type="RefSeq" id="WP_060673635.1">
    <property type="nucleotide sequence ID" value="NZ_LIXZ01000015.1"/>
</dbReference>
<protein>
    <submittedName>
        <fullName evidence="2">Uncharacterized protein</fullName>
    </submittedName>
</protein>
<evidence type="ECO:0000256" key="1">
    <source>
        <dbReference type="SAM" id="Phobius"/>
    </source>
</evidence>
<sequence>MELFIIFISVIILIVFLFIFYIIVERAVREGINNSVIGRYLEEKHGIKEPQGDEDLYDDRFKGE</sequence>
<dbReference type="Proteomes" id="UP000050398">
    <property type="component" value="Unassembled WGS sequence"/>
</dbReference>
<dbReference type="PATRIC" id="fig|218284.4.peg.1578"/>
<keyword evidence="1" id="KW-0812">Transmembrane</keyword>
<gene>
    <name evidence="2" type="ORF">AM506_16835</name>
</gene>
<name>A0A0P6VZP0_9BACI</name>